<sequence>MKIVIISLIGALASIMANKGIAVFNDGLRPIVPEHIEGRMSRKELAATSFAMSFGLVIGFGIPFSLTASILLIHSILLGTDIIGTFSPDGKKGLAISGIVGALYGAGILLGLESVVKAFEMLPVNFMGSLGEVGAPIVIAFAAFPALATGYQYGAKKGLINLGFSMLARQIAIVVSPLAIGAVSINVNPEGSALIVGMIILIIYAVREKSDEEAVDLVSVFSERVKRIKKNVPYLIVMGALVAAATSLNLMAGDPISLNLLSEGKNIDAGFAALARGIGFIPLIASTAIATGVYGPIGMTFVFVVGLFIANPFVSAILGGLVIGIEVLFLDKISKLLDKFPGVRKSGDNIRTAMSKLLEIALLVGGMNAANAIAPGIGFFVVIGLYILNEIAGKPVVKMAVGPISAILVGVLANILSIIGLFTPPA</sequence>
<accession>A0A845QZD2</accession>
<feature type="transmembrane region" description="Helical" evidence="1">
    <location>
        <begin position="166"/>
        <end position="185"/>
    </location>
</feature>
<proteinExistence type="predicted"/>
<dbReference type="AlphaFoldDB" id="A0A845QZD2"/>
<keyword evidence="1" id="KW-1133">Transmembrane helix</keyword>
<evidence type="ECO:0000313" key="2">
    <source>
        <dbReference type="EMBL" id="NBI07119.1"/>
    </source>
</evidence>
<keyword evidence="1" id="KW-0812">Transmembrane</keyword>
<feature type="transmembrane region" description="Helical" evidence="1">
    <location>
        <begin position="133"/>
        <end position="154"/>
    </location>
</feature>
<dbReference type="Pfam" id="PF10797">
    <property type="entry name" value="YhfT"/>
    <property type="match status" value="1"/>
</dbReference>
<protein>
    <submittedName>
        <fullName evidence="2">Uncharacterized protein</fullName>
    </submittedName>
</protein>
<feature type="transmembrane region" description="Helical" evidence="1">
    <location>
        <begin position="301"/>
        <end position="330"/>
    </location>
</feature>
<dbReference type="Proteomes" id="UP000467132">
    <property type="component" value="Unassembled WGS sequence"/>
</dbReference>
<reference evidence="2 3" key="1">
    <citation type="submission" date="2018-08" db="EMBL/GenBank/DDBJ databases">
        <title>Murine metabolic-syndrome-specific gut microbial biobank.</title>
        <authorList>
            <person name="Liu C."/>
        </authorList>
    </citation>
    <scope>NUCLEOTIDE SEQUENCE [LARGE SCALE GENOMIC DNA]</scope>
    <source>
        <strain evidence="2 3">583</strain>
    </source>
</reference>
<dbReference type="InterPro" id="IPR019733">
    <property type="entry name" value="Uncharacterised_YhfT"/>
</dbReference>
<dbReference type="EMBL" id="QXXA01000010">
    <property type="protein sequence ID" value="NBI07119.1"/>
    <property type="molecule type" value="Genomic_DNA"/>
</dbReference>
<comment type="caution">
    <text evidence="2">The sequence shown here is derived from an EMBL/GenBank/DDBJ whole genome shotgun (WGS) entry which is preliminary data.</text>
</comment>
<dbReference type="OrthoDB" id="92225at2"/>
<gene>
    <name evidence="2" type="ORF">D3Z33_09675</name>
</gene>
<keyword evidence="1" id="KW-0472">Membrane</keyword>
<evidence type="ECO:0000256" key="1">
    <source>
        <dbReference type="SAM" id="Phobius"/>
    </source>
</evidence>
<organism evidence="2 3">
    <name type="scientific">Senegalia massiliensis</name>
    <dbReference type="NCBI Taxonomy" id="1720316"/>
    <lineage>
        <taxon>Bacteria</taxon>
        <taxon>Bacillati</taxon>
        <taxon>Bacillota</taxon>
        <taxon>Clostridia</taxon>
        <taxon>Eubacteriales</taxon>
        <taxon>Clostridiaceae</taxon>
        <taxon>Senegalia</taxon>
    </lineage>
</organism>
<feature type="transmembrane region" description="Helical" evidence="1">
    <location>
        <begin position="360"/>
        <end position="388"/>
    </location>
</feature>
<feature type="transmembrane region" description="Helical" evidence="1">
    <location>
        <begin position="271"/>
        <end position="294"/>
    </location>
</feature>
<name>A0A845QZD2_9CLOT</name>
<dbReference type="RefSeq" id="WP_160197584.1">
    <property type="nucleotide sequence ID" value="NZ_QXXA01000010.1"/>
</dbReference>
<evidence type="ECO:0000313" key="3">
    <source>
        <dbReference type="Proteomes" id="UP000467132"/>
    </source>
</evidence>
<feature type="transmembrane region" description="Helical" evidence="1">
    <location>
        <begin position="94"/>
        <end position="113"/>
    </location>
</feature>
<feature type="transmembrane region" description="Helical" evidence="1">
    <location>
        <begin position="46"/>
        <end position="73"/>
    </location>
</feature>
<feature type="transmembrane region" description="Helical" evidence="1">
    <location>
        <begin position="400"/>
        <end position="422"/>
    </location>
</feature>
<keyword evidence="3" id="KW-1185">Reference proteome</keyword>
<feature type="transmembrane region" description="Helical" evidence="1">
    <location>
        <begin position="232"/>
        <end position="251"/>
    </location>
</feature>